<protein>
    <submittedName>
        <fullName evidence="4">Uncharacterized protein DUF4082</fullName>
    </submittedName>
</protein>
<organism evidence="4 5">
    <name type="scientific">Homoserinimonas aerilata</name>
    <dbReference type="NCBI Taxonomy" id="1162970"/>
    <lineage>
        <taxon>Bacteria</taxon>
        <taxon>Bacillati</taxon>
        <taxon>Actinomycetota</taxon>
        <taxon>Actinomycetes</taxon>
        <taxon>Micrococcales</taxon>
        <taxon>Microbacteriaceae</taxon>
        <taxon>Homoserinimonas</taxon>
    </lineage>
</organism>
<dbReference type="EMBL" id="VFOM01000004">
    <property type="protein sequence ID" value="TQL42016.1"/>
    <property type="molecule type" value="Genomic_DNA"/>
</dbReference>
<gene>
    <name evidence="4" type="ORF">FB562_2606</name>
    <name evidence="3" type="ORF">FB562_2672</name>
</gene>
<proteinExistence type="predicted"/>
<dbReference type="InterPro" id="IPR011050">
    <property type="entry name" value="Pectin_lyase_fold/virulence"/>
</dbReference>
<evidence type="ECO:0000313" key="4">
    <source>
        <dbReference type="EMBL" id="TQL42016.1"/>
    </source>
</evidence>
<sequence>MISPHFKMIPLLASPKRVKLALGAAVAALALLVSLFVTAPWGVAPVAASANTILGDKAPRSLVEHSDDTGVEVGTRFSVRADGNATAMRFWKGDRAVGPHTGTLWSERGRVLATTTFDDETDSGWQTAEFDRPVTLEAGKTYVVSYYATDGRYAATHNFDEKSQSSQLTIKRGAGVFKYGTKTKFPTDTYRSSNYWVDVVFSVGAPAGPTTPGEPGTSNPGDGETPAPGDEETPAPEPTPEPTPAPTPQPEPAPTPAPTPTPAPSQGFPTAATTGVPAGTALTPYTGSCTITAPGTVIDAKQVNCSTLSIQAQNVVISRSVINGTVSNSERGTSSFTITDSEVHSGNQVATGIGDARFTATRVEVTGGNRSVNCALDCAVVSSYVHGQFRDDSGRAHESGIRMGAGSVIRGNTIVCDAPDVAPDAGCSAALTGYGDFAVVQNNVIDGNLFGAGSGGYCSYGGSTGGKPFSSGTRDIRFTNNVWQRGDSGKCGFYGPITSFDSNAPGNVWSNNTWDDGTPVRAAN</sequence>
<feature type="compositionally biased region" description="Low complexity" evidence="1">
    <location>
        <begin position="267"/>
        <end position="276"/>
    </location>
</feature>
<reference evidence="4 5" key="1">
    <citation type="submission" date="2019-06" db="EMBL/GenBank/DDBJ databases">
        <title>Sequencing the genomes of 1000 actinobacteria strains.</title>
        <authorList>
            <person name="Klenk H.-P."/>
        </authorList>
    </citation>
    <scope>NUCLEOTIDE SEQUENCE [LARGE SCALE GENOMIC DNA]</scope>
    <source>
        <strain evidence="4 5">DSM 26477</strain>
    </source>
</reference>
<dbReference type="Pfam" id="PF13313">
    <property type="entry name" value="DUF4082"/>
    <property type="match status" value="1"/>
</dbReference>
<dbReference type="SUPFAM" id="SSF51126">
    <property type="entry name" value="Pectin lyase-like"/>
    <property type="match status" value="1"/>
</dbReference>
<feature type="compositionally biased region" description="Low complexity" evidence="1">
    <location>
        <begin position="206"/>
        <end position="228"/>
    </location>
</feature>
<feature type="compositionally biased region" description="Pro residues" evidence="1">
    <location>
        <begin position="235"/>
        <end position="263"/>
    </location>
</feature>
<keyword evidence="5" id="KW-1185">Reference proteome</keyword>
<dbReference type="InterPro" id="IPR025141">
    <property type="entry name" value="DUF4082"/>
</dbReference>
<dbReference type="AlphaFoldDB" id="A0A542Y1R1"/>
<feature type="domain" description="DUF4082" evidence="2">
    <location>
        <begin position="59"/>
        <end position="197"/>
    </location>
</feature>
<comment type="caution">
    <text evidence="4">The sequence shown here is derived from an EMBL/GenBank/DDBJ whole genome shotgun (WGS) entry which is preliminary data.</text>
</comment>
<evidence type="ECO:0000259" key="2">
    <source>
        <dbReference type="Pfam" id="PF13313"/>
    </source>
</evidence>
<accession>A0A542Y1R1</accession>
<dbReference type="EMBL" id="VFOM01000005">
    <property type="protein sequence ID" value="TQL40463.1"/>
    <property type="molecule type" value="Genomic_DNA"/>
</dbReference>
<feature type="region of interest" description="Disordered" evidence="1">
    <location>
        <begin position="206"/>
        <end position="276"/>
    </location>
</feature>
<name>A0A542Y1R1_9MICO</name>
<evidence type="ECO:0000313" key="3">
    <source>
        <dbReference type="EMBL" id="TQL40463.1"/>
    </source>
</evidence>
<dbReference type="Proteomes" id="UP000317998">
    <property type="component" value="Unassembled WGS sequence"/>
</dbReference>
<evidence type="ECO:0000256" key="1">
    <source>
        <dbReference type="SAM" id="MobiDB-lite"/>
    </source>
</evidence>
<evidence type="ECO:0000313" key="5">
    <source>
        <dbReference type="Proteomes" id="UP000317998"/>
    </source>
</evidence>